<accession>A0ABW0NDY1</accession>
<dbReference type="EMBL" id="JBHSMF010000009">
    <property type="protein sequence ID" value="MFC5498584.1"/>
    <property type="molecule type" value="Genomic_DNA"/>
</dbReference>
<sequence length="163" mass="17338">MNTSAVLARALIAYSVHEHQDGAATHVQVTLQPRSCTVRDNGRGMGLDRDGYVVGLLEQLGGRRSDVALHGIGLAIIAMSSPMLRIESRRNGCRSAQTFVWGMAQGPVSSEPAAGATGTCVSFALPIEAPEIDVDEVLAQVDRWRAAFPGLTIDISFNAQHAL</sequence>
<dbReference type="InterPro" id="IPR036890">
    <property type="entry name" value="HATPase_C_sf"/>
</dbReference>
<reference evidence="2" key="1">
    <citation type="journal article" date="2019" name="Int. J. Syst. Evol. Microbiol.">
        <title>The Global Catalogue of Microorganisms (GCM) 10K type strain sequencing project: providing services to taxonomists for standard genome sequencing and annotation.</title>
        <authorList>
            <consortium name="The Broad Institute Genomics Platform"/>
            <consortium name="The Broad Institute Genome Sequencing Center for Infectious Disease"/>
            <person name="Wu L."/>
            <person name="Ma J."/>
        </authorList>
    </citation>
    <scope>NUCLEOTIDE SEQUENCE [LARGE SCALE GENOMIC DNA]</scope>
    <source>
        <strain evidence="2">CCUG 57401</strain>
    </source>
</reference>
<dbReference type="Proteomes" id="UP001596037">
    <property type="component" value="Unassembled WGS sequence"/>
</dbReference>
<dbReference type="RefSeq" id="WP_376850674.1">
    <property type="nucleotide sequence ID" value="NZ_JBHSMF010000009.1"/>
</dbReference>
<dbReference type="Gene3D" id="3.30.565.10">
    <property type="entry name" value="Histidine kinase-like ATPase, C-terminal domain"/>
    <property type="match status" value="1"/>
</dbReference>
<evidence type="ECO:0000313" key="2">
    <source>
        <dbReference type="Proteomes" id="UP001596037"/>
    </source>
</evidence>
<dbReference type="SUPFAM" id="SSF55874">
    <property type="entry name" value="ATPase domain of HSP90 chaperone/DNA topoisomerase II/histidine kinase"/>
    <property type="match status" value="1"/>
</dbReference>
<organism evidence="1 2">
    <name type="scientific">Caenimonas terrae</name>
    <dbReference type="NCBI Taxonomy" id="696074"/>
    <lineage>
        <taxon>Bacteria</taxon>
        <taxon>Pseudomonadati</taxon>
        <taxon>Pseudomonadota</taxon>
        <taxon>Betaproteobacteria</taxon>
        <taxon>Burkholderiales</taxon>
        <taxon>Comamonadaceae</taxon>
        <taxon>Caenimonas</taxon>
    </lineage>
</organism>
<comment type="caution">
    <text evidence="1">The sequence shown here is derived from an EMBL/GenBank/DDBJ whole genome shotgun (WGS) entry which is preliminary data.</text>
</comment>
<protein>
    <recommendedName>
        <fullName evidence="3">ATP-binding protein</fullName>
    </recommendedName>
</protein>
<evidence type="ECO:0000313" key="1">
    <source>
        <dbReference type="EMBL" id="MFC5498584.1"/>
    </source>
</evidence>
<gene>
    <name evidence="1" type="ORF">ACFPOE_13640</name>
</gene>
<proteinExistence type="predicted"/>
<name>A0ABW0NDY1_9BURK</name>
<keyword evidence="2" id="KW-1185">Reference proteome</keyword>
<evidence type="ECO:0008006" key="3">
    <source>
        <dbReference type="Google" id="ProtNLM"/>
    </source>
</evidence>